<keyword evidence="5" id="KW-1133">Transmembrane helix</keyword>
<dbReference type="InterPro" id="IPR007014">
    <property type="entry name" value="FUN14"/>
</dbReference>
<evidence type="ECO:0000256" key="1">
    <source>
        <dbReference type="ARBA" id="ARBA00004374"/>
    </source>
</evidence>
<dbReference type="Proteomes" id="UP000265100">
    <property type="component" value="Chromosome 23"/>
</dbReference>
<evidence type="ECO:0000256" key="4">
    <source>
        <dbReference type="ARBA" id="ARBA00022787"/>
    </source>
</evidence>
<evidence type="ECO:0000313" key="10">
    <source>
        <dbReference type="Proteomes" id="UP000265100"/>
    </source>
</evidence>
<keyword evidence="10" id="KW-1185">Reference proteome</keyword>
<dbReference type="AlphaFoldDB" id="A0AAX7TPK8"/>
<comment type="similarity">
    <text evidence="2">Belongs to the FUN14 family.</text>
</comment>
<dbReference type="GO" id="GO:0005741">
    <property type="term" value="C:mitochondrial outer membrane"/>
    <property type="evidence" value="ECO:0007669"/>
    <property type="project" value="UniProtKB-SubCell"/>
</dbReference>
<comment type="subcellular location">
    <subcellularLocation>
        <location evidence="1">Mitochondrion outer membrane</location>
        <topology evidence="1">Multi-pass membrane protein</topology>
    </subcellularLocation>
</comment>
<sequence length="258" mass="28772">MHPTFIFMTSSQSDLQSCCILSNKVVKLLEAQSSKMKAFQLTWQRHHNVGVVYLCQHPDDITSFSKMATADEREAGQDDPESEDEVYEVVDLTEYARRHQWWSRVFGNNSGPIAEKYSVATQLMMGGVTGWCAGYVFQRVGKIAATAIGGGFLLLQIANHSGYVQVDWKKVEKDVNKAKKHLKKKANKAAPEINTFIEEVKVPGTKLALSLFLACFSAQAKCNLPLICIISILGGGMYWGPFPSQQCPLVYLSSYYTK</sequence>
<evidence type="ECO:0000256" key="2">
    <source>
        <dbReference type="ARBA" id="ARBA00009160"/>
    </source>
</evidence>
<organism evidence="9 10">
    <name type="scientific">Astatotilapia calliptera</name>
    <name type="common">Eastern happy</name>
    <name type="synonym">Chromis callipterus</name>
    <dbReference type="NCBI Taxonomy" id="8154"/>
    <lineage>
        <taxon>Eukaryota</taxon>
        <taxon>Metazoa</taxon>
        <taxon>Chordata</taxon>
        <taxon>Craniata</taxon>
        <taxon>Vertebrata</taxon>
        <taxon>Euteleostomi</taxon>
        <taxon>Actinopterygii</taxon>
        <taxon>Neopterygii</taxon>
        <taxon>Teleostei</taxon>
        <taxon>Neoteleostei</taxon>
        <taxon>Acanthomorphata</taxon>
        <taxon>Ovalentaria</taxon>
        <taxon>Cichlomorphae</taxon>
        <taxon>Cichliformes</taxon>
        <taxon>Cichlidae</taxon>
        <taxon>African cichlids</taxon>
        <taxon>Pseudocrenilabrinae</taxon>
        <taxon>Haplochromini</taxon>
        <taxon>Astatotilapia</taxon>
    </lineage>
</organism>
<keyword evidence="3" id="KW-0812">Transmembrane</keyword>
<evidence type="ECO:0000256" key="6">
    <source>
        <dbReference type="ARBA" id="ARBA00023006"/>
    </source>
</evidence>
<proteinExistence type="inferred from homology"/>
<evidence type="ECO:0008006" key="11">
    <source>
        <dbReference type="Google" id="ProtNLM"/>
    </source>
</evidence>
<dbReference type="PANTHER" id="PTHR21346">
    <property type="entry name" value="FUN14 DOMAIN CONTAINING"/>
    <property type="match status" value="1"/>
</dbReference>
<accession>A0AAX7TPK8</accession>
<evidence type="ECO:0000256" key="3">
    <source>
        <dbReference type="ARBA" id="ARBA00022692"/>
    </source>
</evidence>
<reference evidence="9" key="4">
    <citation type="submission" date="2025-09" db="UniProtKB">
        <authorList>
            <consortium name="Ensembl"/>
        </authorList>
    </citation>
    <scope>IDENTIFICATION</scope>
</reference>
<reference evidence="9" key="3">
    <citation type="submission" date="2025-08" db="UniProtKB">
        <authorList>
            <consortium name="Ensembl"/>
        </authorList>
    </citation>
    <scope>IDENTIFICATION</scope>
</reference>
<evidence type="ECO:0000256" key="7">
    <source>
        <dbReference type="ARBA" id="ARBA00023128"/>
    </source>
</evidence>
<reference evidence="10" key="2">
    <citation type="submission" date="2023-03" db="EMBL/GenBank/DDBJ databases">
        <authorList>
            <consortium name="Wellcome Sanger Institute Data Sharing"/>
        </authorList>
    </citation>
    <scope>NUCLEOTIDE SEQUENCE [LARGE SCALE GENOMIC DNA]</scope>
</reference>
<protein>
    <recommendedName>
        <fullName evidence="11">FUN14 domain containing 1</fullName>
    </recommendedName>
</protein>
<evidence type="ECO:0000256" key="8">
    <source>
        <dbReference type="ARBA" id="ARBA00023136"/>
    </source>
</evidence>
<name>A0AAX7TPK8_ASTCA</name>
<evidence type="ECO:0000256" key="5">
    <source>
        <dbReference type="ARBA" id="ARBA00022989"/>
    </source>
</evidence>
<dbReference type="PANTHER" id="PTHR21346:SF2">
    <property type="entry name" value="FUN14 DOMAIN-CONTAINING PROTEIN 1"/>
    <property type="match status" value="1"/>
</dbReference>
<dbReference type="Ensembl" id="ENSACLT00000064262.1">
    <property type="protein sequence ID" value="ENSACLP00000055616.1"/>
    <property type="gene ID" value="ENSACLG00000027758.2"/>
</dbReference>
<keyword evidence="7" id="KW-0496">Mitochondrion</keyword>
<dbReference type="GO" id="GO:0000422">
    <property type="term" value="P:autophagy of mitochondrion"/>
    <property type="evidence" value="ECO:0007669"/>
    <property type="project" value="TreeGrafter"/>
</dbReference>
<dbReference type="Pfam" id="PF04930">
    <property type="entry name" value="FUN14"/>
    <property type="match status" value="1"/>
</dbReference>
<dbReference type="GeneTree" id="ENSGT00940000154517"/>
<keyword evidence="8" id="KW-0472">Membrane</keyword>
<keyword evidence="6" id="KW-0072">Autophagy</keyword>
<evidence type="ECO:0000313" key="9">
    <source>
        <dbReference type="Ensembl" id="ENSACLP00000055616.1"/>
    </source>
</evidence>
<reference evidence="9 10" key="1">
    <citation type="submission" date="2018-05" db="EMBL/GenBank/DDBJ databases">
        <authorList>
            <person name="Datahose"/>
        </authorList>
    </citation>
    <scope>NUCLEOTIDE SEQUENCE</scope>
</reference>
<keyword evidence="4" id="KW-1000">Mitochondrion outer membrane</keyword>